<name>A0AAV4W9P5_CAEEX</name>
<evidence type="ECO:0000256" key="1">
    <source>
        <dbReference type="SAM" id="MobiDB-lite"/>
    </source>
</evidence>
<dbReference type="EMBL" id="BPLR01015742">
    <property type="protein sequence ID" value="GIY78333.1"/>
    <property type="molecule type" value="Genomic_DNA"/>
</dbReference>
<comment type="caution">
    <text evidence="2">The sequence shown here is derived from an EMBL/GenBank/DDBJ whole genome shotgun (WGS) entry which is preliminary data.</text>
</comment>
<reference evidence="2 3" key="1">
    <citation type="submission" date="2021-06" db="EMBL/GenBank/DDBJ databases">
        <title>Caerostris extrusa draft genome.</title>
        <authorList>
            <person name="Kono N."/>
            <person name="Arakawa K."/>
        </authorList>
    </citation>
    <scope>NUCLEOTIDE SEQUENCE [LARGE SCALE GENOMIC DNA]</scope>
</reference>
<proteinExistence type="predicted"/>
<gene>
    <name evidence="2" type="ORF">CEXT_132831</name>
</gene>
<protein>
    <submittedName>
        <fullName evidence="2">Uncharacterized protein</fullName>
    </submittedName>
</protein>
<accession>A0AAV4W9P5</accession>
<feature type="region of interest" description="Disordered" evidence="1">
    <location>
        <begin position="1"/>
        <end position="44"/>
    </location>
</feature>
<organism evidence="2 3">
    <name type="scientific">Caerostris extrusa</name>
    <name type="common">Bark spider</name>
    <name type="synonym">Caerostris bankana</name>
    <dbReference type="NCBI Taxonomy" id="172846"/>
    <lineage>
        <taxon>Eukaryota</taxon>
        <taxon>Metazoa</taxon>
        <taxon>Ecdysozoa</taxon>
        <taxon>Arthropoda</taxon>
        <taxon>Chelicerata</taxon>
        <taxon>Arachnida</taxon>
        <taxon>Araneae</taxon>
        <taxon>Araneomorphae</taxon>
        <taxon>Entelegynae</taxon>
        <taxon>Araneoidea</taxon>
        <taxon>Araneidae</taxon>
        <taxon>Caerostris</taxon>
    </lineage>
</organism>
<evidence type="ECO:0000313" key="3">
    <source>
        <dbReference type="Proteomes" id="UP001054945"/>
    </source>
</evidence>
<feature type="compositionally biased region" description="Polar residues" evidence="1">
    <location>
        <begin position="31"/>
        <end position="44"/>
    </location>
</feature>
<keyword evidence="3" id="KW-1185">Reference proteome</keyword>
<evidence type="ECO:0000313" key="2">
    <source>
        <dbReference type="EMBL" id="GIY78333.1"/>
    </source>
</evidence>
<sequence length="97" mass="10466">MPRRHTVTGGASVSYAGTHPNSEALHRFNGGISNSKGPDVSSSSATIATCFGTTHVLTPTHISRLMFPPRREAATCHAEWKKIFDPSTPKQQKSVYA</sequence>
<dbReference type="Proteomes" id="UP001054945">
    <property type="component" value="Unassembled WGS sequence"/>
</dbReference>
<dbReference type="AlphaFoldDB" id="A0AAV4W9P5"/>